<evidence type="ECO:0000259" key="11">
    <source>
        <dbReference type="PROSITE" id="PS50928"/>
    </source>
</evidence>
<dbReference type="InterPro" id="IPR051322">
    <property type="entry name" value="AA_ABC_Transporter_Permease"/>
</dbReference>
<feature type="transmembrane region" description="Helical" evidence="10">
    <location>
        <begin position="195"/>
        <end position="215"/>
    </location>
</feature>
<reference evidence="12 13" key="1">
    <citation type="journal article" date="2015" name="PLoS Negl. Trop. Dis.">
        <title>Haemophilus ducreyi Cutaneous Ulcer Strains Are Nearly Identical to Class I Genital Ulcer Strains.</title>
        <authorList>
            <person name="Gangaiah D."/>
            <person name="Webb K.M."/>
            <person name="Humphreys T.L."/>
            <person name="Fortney K.R."/>
            <person name="Toh E."/>
            <person name="Tai A."/>
            <person name="Katz S.S."/>
            <person name="Pillay A."/>
            <person name="Chen C.Y."/>
            <person name="Roberts S.A."/>
            <person name="Munson R.S.Jr."/>
            <person name="Spinola S.M."/>
        </authorList>
    </citation>
    <scope>NUCLEOTIDE SEQUENCE [LARGE SCALE GENOMIC DNA]</scope>
    <source>
        <strain evidence="13">CLU2</strain>
    </source>
</reference>
<evidence type="ECO:0000256" key="7">
    <source>
        <dbReference type="ARBA" id="ARBA00023136"/>
    </source>
</evidence>
<keyword evidence="7 10" id="KW-0472">Membrane</keyword>
<evidence type="ECO:0000313" key="12">
    <source>
        <dbReference type="EMBL" id="AKO32409.1"/>
    </source>
</evidence>
<comment type="similarity">
    <text evidence="2">Belongs to the binding-protein-dependent transport system permease family. CysTW subfamily.</text>
</comment>
<dbReference type="CDD" id="cd06261">
    <property type="entry name" value="TM_PBP2"/>
    <property type="match status" value="1"/>
</dbReference>
<name>A0AAC8UCC8_HAEDC</name>
<organism evidence="12 13">
    <name type="scientific">Haemophilus ducreyi</name>
    <dbReference type="NCBI Taxonomy" id="730"/>
    <lineage>
        <taxon>Bacteria</taxon>
        <taxon>Pseudomonadati</taxon>
        <taxon>Pseudomonadota</taxon>
        <taxon>Gammaproteobacteria</taxon>
        <taxon>Pasteurellales</taxon>
        <taxon>Pasteurellaceae</taxon>
        <taxon>Haemophilus</taxon>
    </lineage>
</organism>
<keyword evidence="4" id="KW-1003">Cell membrane</keyword>
<evidence type="ECO:0000256" key="5">
    <source>
        <dbReference type="ARBA" id="ARBA00022692"/>
    </source>
</evidence>
<dbReference type="AlphaFoldDB" id="A0AAC8UCC8"/>
<keyword evidence="3 10" id="KW-0813">Transport</keyword>
<evidence type="ECO:0000256" key="1">
    <source>
        <dbReference type="ARBA" id="ARBA00004429"/>
    </source>
</evidence>
<evidence type="ECO:0000313" key="13">
    <source>
        <dbReference type="Proteomes" id="UP000060132"/>
    </source>
</evidence>
<sequence length="225" mass="24514">MWDSFLKEVTPQMWQLIAEGTLETIYMSFSASFIAILVGLPLGFLAFLTQKEQILANERINQILNVIINIGRSMPFIILLIILLPVTRFLVGTSLGTTAAIVPLSVSAIPFFARLTANALIEIPAGLTEAAKSMGATNWQVVTRFYLPESLPILINGITLTLVALIGYSAMAGAVGGGGLGNLAISYGEHRNMIYVKWISTVIIVAIVMISQKLGDYLAKRYDHR</sequence>
<feature type="transmembrane region" description="Helical" evidence="10">
    <location>
        <begin position="25"/>
        <end position="48"/>
    </location>
</feature>
<comment type="function">
    <text evidence="8">Part of the binding-protein-dependent transport system for D-methionine. Probably responsible for the translocation of the substrate across the membrane.</text>
</comment>
<dbReference type="InterPro" id="IPR035906">
    <property type="entry name" value="MetI-like_sf"/>
</dbReference>
<evidence type="ECO:0000256" key="9">
    <source>
        <dbReference type="ARBA" id="ARBA00068615"/>
    </source>
</evidence>
<dbReference type="Pfam" id="PF00528">
    <property type="entry name" value="BPD_transp_1"/>
    <property type="match status" value="1"/>
</dbReference>
<dbReference type="Gene3D" id="1.10.3720.10">
    <property type="entry name" value="MetI-like"/>
    <property type="match status" value="1"/>
</dbReference>
<evidence type="ECO:0000256" key="8">
    <source>
        <dbReference type="ARBA" id="ARBA00057275"/>
    </source>
</evidence>
<dbReference type="PANTHER" id="PTHR30450:SF1">
    <property type="entry name" value="D-METHIONINE TRANSPORT SYSTEM PERMEASE PROTEIN METI-RELATED"/>
    <property type="match status" value="1"/>
</dbReference>
<feature type="transmembrane region" description="Helical" evidence="10">
    <location>
        <begin position="153"/>
        <end position="175"/>
    </location>
</feature>
<protein>
    <recommendedName>
        <fullName evidence="9">Probable D-methionine transport system permease protein MetI</fullName>
    </recommendedName>
</protein>
<dbReference type="Proteomes" id="UP000060132">
    <property type="component" value="Chromosome"/>
</dbReference>
<evidence type="ECO:0000256" key="3">
    <source>
        <dbReference type="ARBA" id="ARBA00022448"/>
    </source>
</evidence>
<keyword evidence="5 10" id="KW-0812">Transmembrane</keyword>
<dbReference type="GO" id="GO:0005886">
    <property type="term" value="C:plasma membrane"/>
    <property type="evidence" value="ECO:0007669"/>
    <property type="project" value="UniProtKB-SubCell"/>
</dbReference>
<proteinExistence type="inferred from homology"/>
<dbReference type="GO" id="GO:0048473">
    <property type="term" value="P:D-methionine transmembrane transport"/>
    <property type="evidence" value="ECO:0007669"/>
    <property type="project" value="TreeGrafter"/>
</dbReference>
<dbReference type="PROSITE" id="PS50928">
    <property type="entry name" value="ABC_TM1"/>
    <property type="match status" value="1"/>
</dbReference>
<dbReference type="InterPro" id="IPR000515">
    <property type="entry name" value="MetI-like"/>
</dbReference>
<accession>A0AAC8UCC8</accession>
<dbReference type="OMA" id="TFWSAIF"/>
<dbReference type="SUPFAM" id="SSF161098">
    <property type="entry name" value="MetI-like"/>
    <property type="match status" value="1"/>
</dbReference>
<dbReference type="RefSeq" id="WP_010945014.1">
    <property type="nucleotide sequence ID" value="NZ_CP011218.1"/>
</dbReference>
<dbReference type="PANTHER" id="PTHR30450">
    <property type="entry name" value="ABC TRANSPORTER PERMEASE"/>
    <property type="match status" value="1"/>
</dbReference>
<feature type="domain" description="ABC transmembrane type-1" evidence="11">
    <location>
        <begin position="21"/>
        <end position="215"/>
    </location>
</feature>
<feature type="transmembrane region" description="Helical" evidence="10">
    <location>
        <begin position="60"/>
        <end position="83"/>
    </location>
</feature>
<dbReference type="EMBL" id="CP011219">
    <property type="protein sequence ID" value="AKO32409.1"/>
    <property type="molecule type" value="Genomic_DNA"/>
</dbReference>
<evidence type="ECO:0000256" key="2">
    <source>
        <dbReference type="ARBA" id="ARBA00007069"/>
    </source>
</evidence>
<comment type="subcellular location">
    <subcellularLocation>
        <location evidence="1">Cell inner membrane</location>
        <topology evidence="1">Multi-pass membrane protein</topology>
    </subcellularLocation>
    <subcellularLocation>
        <location evidence="10">Cell membrane</location>
        <topology evidence="10">Multi-pass membrane protein</topology>
    </subcellularLocation>
</comment>
<evidence type="ECO:0000256" key="4">
    <source>
        <dbReference type="ARBA" id="ARBA00022475"/>
    </source>
</evidence>
<keyword evidence="6 10" id="KW-1133">Transmembrane helix</keyword>
<dbReference type="FunFam" id="1.10.3720.10:FF:000002">
    <property type="entry name" value="D-methionine ABC transporter permease MetI"/>
    <property type="match status" value="1"/>
</dbReference>
<evidence type="ECO:0000256" key="10">
    <source>
        <dbReference type="RuleBase" id="RU363032"/>
    </source>
</evidence>
<feature type="transmembrane region" description="Helical" evidence="10">
    <location>
        <begin position="89"/>
        <end position="113"/>
    </location>
</feature>
<dbReference type="NCBIfam" id="NF008049">
    <property type="entry name" value="PRK10782.1"/>
    <property type="match status" value="1"/>
</dbReference>
<gene>
    <name evidence="12" type="ORF">RZ57_04390</name>
</gene>
<evidence type="ECO:0000256" key="6">
    <source>
        <dbReference type="ARBA" id="ARBA00022989"/>
    </source>
</evidence>